<feature type="domain" description="Disease resistance R13L4/SHOC-2-like LRR" evidence="4">
    <location>
        <begin position="340"/>
        <end position="549"/>
    </location>
</feature>
<keyword evidence="1" id="KW-0677">Repeat</keyword>
<dbReference type="Pfam" id="PF23598">
    <property type="entry name" value="LRR_14"/>
    <property type="match status" value="1"/>
</dbReference>
<dbReference type="SUPFAM" id="SSF52058">
    <property type="entry name" value="L domain-like"/>
    <property type="match status" value="1"/>
</dbReference>
<keyword evidence="2" id="KW-0611">Plant defense</keyword>
<reference evidence="5 6" key="1">
    <citation type="journal article" date="2019" name="Nat. Plants">
        <title>Stout camphor tree genome fills gaps in understanding of flowering plant genome evolution.</title>
        <authorList>
            <person name="Chaw S.M."/>
            <person name="Liu Y.C."/>
            <person name="Wu Y.W."/>
            <person name="Wang H.Y."/>
            <person name="Lin C.I."/>
            <person name="Wu C.S."/>
            <person name="Ke H.M."/>
            <person name="Chang L.Y."/>
            <person name="Hsu C.Y."/>
            <person name="Yang H.T."/>
            <person name="Sudianto E."/>
            <person name="Hsu M.H."/>
            <person name="Wu K.P."/>
            <person name="Wang L.N."/>
            <person name="Leebens-Mack J.H."/>
            <person name="Tsai I.J."/>
        </authorList>
    </citation>
    <scope>NUCLEOTIDE SEQUENCE [LARGE SCALE GENOMIC DNA]</scope>
    <source>
        <strain evidence="6">cv. Chaw 1501</strain>
        <tissue evidence="5">Young leaves</tissue>
    </source>
</reference>
<sequence length="632" mass="71367">METQGRQTKEAFSRRIENLDGIIDSSLMVKEFDEALASLTAAFSAGKKLENRVLDDVAKAIIEIDDLIERKDEKASELKEIITKCIQQIRDHKAMFIKGKEITDKEKEKVGGTQSFGDELHWLETGVNQVKDKLQENTIKMRYNNLDPLLRRCLLFLFVFPGDAVISKRSIIYRWIGVGLIKPNKSQTAEQAGEQCFKMLLLSGLILPISKKHDKRPRCCIFPSSVKKMLEEVLGTKAKEVGFYFKTYDKEDLTAEDNRANDRPLSCLRATKDEQSVIVSSNPKTSELLSLFNINAQYLKCESDEFSKFKSIKVLQLGKWQIFSDLQLGKRPIFSDRHIEVADTKFLESLGTMKDLRYLSLQGISRITTLPDSLERLTNLQILDLRACHNLEALPTGIGLLKNLTHLDVSECSLLDRMPKGLSSLSGLQVLKGFIISRNITRNITSDSCRLKDLAVLKNLRKLTINIAGGTIANDDLKELTAFETLSSLTITWGQVTETLLEQKVTVTPPKSGSLHALEKLDLQCIPQHEKLNWLTPGVFPNLKKLYIRGGGLKSLNLGTNTGKWNVETLRLKYLSNLECNHWSDIENTFSSLALVEIYKCPKLIEKKLPSHHHGGTVWIKINGEGWIPVKD</sequence>
<dbReference type="Gene3D" id="3.80.10.10">
    <property type="entry name" value="Ribonuclease Inhibitor"/>
    <property type="match status" value="1"/>
</dbReference>
<name>A0A443P1Y6_9MAGN</name>
<dbReference type="OrthoDB" id="1934998at2759"/>
<dbReference type="Proteomes" id="UP000283530">
    <property type="component" value="Unassembled WGS sequence"/>
</dbReference>
<organism evidence="5 6">
    <name type="scientific">Cinnamomum micranthum f. kanehirae</name>
    <dbReference type="NCBI Taxonomy" id="337451"/>
    <lineage>
        <taxon>Eukaryota</taxon>
        <taxon>Viridiplantae</taxon>
        <taxon>Streptophyta</taxon>
        <taxon>Embryophyta</taxon>
        <taxon>Tracheophyta</taxon>
        <taxon>Spermatophyta</taxon>
        <taxon>Magnoliopsida</taxon>
        <taxon>Magnoliidae</taxon>
        <taxon>Laurales</taxon>
        <taxon>Lauraceae</taxon>
        <taxon>Cinnamomum</taxon>
    </lineage>
</organism>
<dbReference type="GO" id="GO:0006952">
    <property type="term" value="P:defense response"/>
    <property type="evidence" value="ECO:0007669"/>
    <property type="project" value="UniProtKB-KW"/>
</dbReference>
<evidence type="ECO:0000313" key="5">
    <source>
        <dbReference type="EMBL" id="RWR84771.1"/>
    </source>
</evidence>
<proteinExistence type="predicted"/>
<protein>
    <submittedName>
        <fullName evidence="5">Disease resistance RPP13-like protein 4</fullName>
    </submittedName>
</protein>
<dbReference type="InterPro" id="IPR055414">
    <property type="entry name" value="LRR_R13L4/SHOC2-like"/>
</dbReference>
<dbReference type="InterPro" id="IPR058922">
    <property type="entry name" value="WHD_DRP"/>
</dbReference>
<dbReference type="STRING" id="337451.A0A443P1Y6"/>
<evidence type="ECO:0000313" key="6">
    <source>
        <dbReference type="Proteomes" id="UP000283530"/>
    </source>
</evidence>
<feature type="domain" description="Disease resistance protein winged helix" evidence="3">
    <location>
        <begin position="159"/>
        <end position="219"/>
    </location>
</feature>
<evidence type="ECO:0000259" key="4">
    <source>
        <dbReference type="Pfam" id="PF23598"/>
    </source>
</evidence>
<dbReference type="EMBL" id="QPKB01000005">
    <property type="protein sequence ID" value="RWR84771.1"/>
    <property type="molecule type" value="Genomic_DNA"/>
</dbReference>
<dbReference type="PANTHER" id="PTHR47186:SF3">
    <property type="entry name" value="OS09G0267800 PROTEIN"/>
    <property type="match status" value="1"/>
</dbReference>
<comment type="caution">
    <text evidence="5">The sequence shown here is derived from an EMBL/GenBank/DDBJ whole genome shotgun (WGS) entry which is preliminary data.</text>
</comment>
<accession>A0A443P1Y6</accession>
<dbReference type="AlphaFoldDB" id="A0A443P1Y6"/>
<keyword evidence="6" id="KW-1185">Reference proteome</keyword>
<dbReference type="InterPro" id="IPR036388">
    <property type="entry name" value="WH-like_DNA-bd_sf"/>
</dbReference>
<evidence type="ECO:0000259" key="3">
    <source>
        <dbReference type="Pfam" id="PF23559"/>
    </source>
</evidence>
<dbReference type="Gene3D" id="1.10.10.10">
    <property type="entry name" value="Winged helix-like DNA-binding domain superfamily/Winged helix DNA-binding domain"/>
    <property type="match status" value="1"/>
</dbReference>
<evidence type="ECO:0000256" key="1">
    <source>
        <dbReference type="ARBA" id="ARBA00022737"/>
    </source>
</evidence>
<dbReference type="Pfam" id="PF23559">
    <property type="entry name" value="WHD_DRP"/>
    <property type="match status" value="1"/>
</dbReference>
<dbReference type="InterPro" id="IPR032675">
    <property type="entry name" value="LRR_dom_sf"/>
</dbReference>
<dbReference type="PANTHER" id="PTHR47186">
    <property type="entry name" value="LEUCINE-RICH REPEAT-CONTAINING PROTEIN 57"/>
    <property type="match status" value="1"/>
</dbReference>
<evidence type="ECO:0000256" key="2">
    <source>
        <dbReference type="ARBA" id="ARBA00022821"/>
    </source>
</evidence>
<gene>
    <name evidence="5" type="ORF">CKAN_01359700</name>
</gene>